<dbReference type="OrthoDB" id="6082730at2759"/>
<organism evidence="2 3">
    <name type="scientific">Crassostrea virginica</name>
    <name type="common">Eastern oyster</name>
    <dbReference type="NCBI Taxonomy" id="6565"/>
    <lineage>
        <taxon>Eukaryota</taxon>
        <taxon>Metazoa</taxon>
        <taxon>Spiralia</taxon>
        <taxon>Lophotrochozoa</taxon>
        <taxon>Mollusca</taxon>
        <taxon>Bivalvia</taxon>
        <taxon>Autobranchia</taxon>
        <taxon>Pteriomorphia</taxon>
        <taxon>Ostreida</taxon>
        <taxon>Ostreoidea</taxon>
        <taxon>Ostreidae</taxon>
        <taxon>Crassostrea</taxon>
    </lineage>
</organism>
<feature type="compositionally biased region" description="Polar residues" evidence="1">
    <location>
        <begin position="229"/>
        <end position="241"/>
    </location>
</feature>
<reference evidence="3" key="1">
    <citation type="submission" date="2025-08" db="UniProtKB">
        <authorList>
            <consortium name="RefSeq"/>
        </authorList>
    </citation>
    <scope>IDENTIFICATION</scope>
    <source>
        <tissue evidence="3">Whole sample</tissue>
    </source>
</reference>
<sequence>MMSSTEASQSSSDADNSRPTSYTGLIFPKCTSQWDRRFVDKLGVLQKEEDIVRIISSEWRLGFLSEKEQLEIEKCLDACDLQLNYDSLENVPLRRLYESGWVPSSDQVQQIRNSPLLKKFLIKLDEFNFYLAQIIREITCKPKTAISDGKYETLFEKLLQIFGFCTLSHSFISTDKALIQGRSVSSRADVICSQERPSSEKAVVCVCTVKKSIQLDDADSSPPEKKLRSSYTPDANSSTPGDQDLLARHVGELLVYLDKSVRPEGMLGFTVEKTWVRVTYLDVKESSQRKLQDLPINGPGSVQYEEGERPRFFYSKRYNYLNRDDRRTLFKAFLLVRRMQERHEG</sequence>
<accession>A0A8B8BKP1</accession>
<dbReference type="RefSeq" id="XP_022303878.1">
    <property type="nucleotide sequence ID" value="XM_022448170.1"/>
</dbReference>
<name>A0A8B8BKP1_CRAVI</name>
<feature type="region of interest" description="Disordered" evidence="1">
    <location>
        <begin position="216"/>
        <end position="243"/>
    </location>
</feature>
<proteinExistence type="predicted"/>
<dbReference type="KEGG" id="cvn:111111290"/>
<gene>
    <name evidence="3" type="primary">LOC111111290</name>
</gene>
<dbReference type="AlphaFoldDB" id="A0A8B8BKP1"/>
<dbReference type="Proteomes" id="UP000694844">
    <property type="component" value="Chromosome 9"/>
</dbReference>
<evidence type="ECO:0000313" key="2">
    <source>
        <dbReference type="Proteomes" id="UP000694844"/>
    </source>
</evidence>
<keyword evidence="2" id="KW-1185">Reference proteome</keyword>
<evidence type="ECO:0000256" key="1">
    <source>
        <dbReference type="SAM" id="MobiDB-lite"/>
    </source>
</evidence>
<protein>
    <submittedName>
        <fullName evidence="3">Uncharacterized protein LOC111111290 isoform X1</fullName>
    </submittedName>
</protein>
<evidence type="ECO:0000313" key="3">
    <source>
        <dbReference type="RefSeq" id="XP_022303878.1"/>
    </source>
</evidence>
<dbReference type="GeneID" id="111111290"/>